<dbReference type="SUPFAM" id="SSF51735">
    <property type="entry name" value="NAD(P)-binding Rossmann-fold domains"/>
    <property type="match status" value="1"/>
</dbReference>
<dbReference type="InterPro" id="IPR029154">
    <property type="entry name" value="HIBADH-like_NADP-bd"/>
</dbReference>
<dbReference type="KEGG" id="sbar:H5V43_17605"/>
<proteinExistence type="predicted"/>
<dbReference type="Gene3D" id="1.10.1040.10">
    <property type="entry name" value="N-(1-d-carboxylethyl)-l-norvaline Dehydrogenase, domain 2"/>
    <property type="match status" value="1"/>
</dbReference>
<dbReference type="InterPro" id="IPR006115">
    <property type="entry name" value="6PGDH_NADP-bd"/>
</dbReference>
<keyword evidence="1" id="KW-0560">Oxidoreductase</keyword>
<evidence type="ECO:0000256" key="3">
    <source>
        <dbReference type="PIRSR" id="PIRSR000103-1"/>
    </source>
</evidence>
<evidence type="ECO:0000259" key="5">
    <source>
        <dbReference type="Pfam" id="PF14833"/>
    </source>
</evidence>
<organism evidence="6 7">
    <name type="scientific">Sphingobium fuliginis (strain ATCC 27551)</name>
    <dbReference type="NCBI Taxonomy" id="336203"/>
    <lineage>
        <taxon>Bacteria</taxon>
        <taxon>Pseudomonadati</taxon>
        <taxon>Pseudomonadota</taxon>
        <taxon>Alphaproteobacteria</taxon>
        <taxon>Sphingomonadales</taxon>
        <taxon>Sphingomonadaceae</taxon>
        <taxon>Sphingobium</taxon>
    </lineage>
</organism>
<dbReference type="GO" id="GO:0050661">
    <property type="term" value="F:NADP binding"/>
    <property type="evidence" value="ECO:0007669"/>
    <property type="project" value="InterPro"/>
</dbReference>
<dbReference type="Gene3D" id="3.40.50.720">
    <property type="entry name" value="NAD(P)-binding Rossmann-like Domain"/>
    <property type="match status" value="1"/>
</dbReference>
<dbReference type="InterPro" id="IPR013328">
    <property type="entry name" value="6PGD_dom2"/>
</dbReference>
<evidence type="ECO:0000256" key="2">
    <source>
        <dbReference type="ARBA" id="ARBA00023027"/>
    </source>
</evidence>
<evidence type="ECO:0000259" key="4">
    <source>
        <dbReference type="Pfam" id="PF03446"/>
    </source>
</evidence>
<feature type="active site" evidence="3">
    <location>
        <position position="174"/>
    </location>
</feature>
<feature type="domain" description="3-hydroxyisobutyrate dehydrogenase-like NAD-binding" evidence="5">
    <location>
        <begin position="168"/>
        <end position="281"/>
    </location>
</feature>
<keyword evidence="2" id="KW-0520">NAD</keyword>
<dbReference type="GO" id="GO:0016616">
    <property type="term" value="F:oxidoreductase activity, acting on the CH-OH group of donors, NAD or NADP as acceptor"/>
    <property type="evidence" value="ECO:0007669"/>
    <property type="project" value="UniProtKB-ARBA"/>
</dbReference>
<dbReference type="InterPro" id="IPR029752">
    <property type="entry name" value="D-isomer_DH_CS1"/>
</dbReference>
<dbReference type="InterPro" id="IPR015815">
    <property type="entry name" value="HIBADH-related"/>
</dbReference>
<gene>
    <name evidence="6" type="ORF">H5V43_17605</name>
</gene>
<accession>A0A7M2GNX4</accession>
<sequence>MDKPAHRRIGIVGLGAIGSPVACHLAASGHDVTGYDRDPARAAMLAADGVSAADGLAGLAGSDIVLVLVATPAQLGRVIGEIAMWPDTGMPAYVVVSSSVAPADMQAAARALAGRPVRIVDAPVSGGVVAARSGKLTFLVGGETQDVSALTPLFMPLARAVHHCGPLGSGQAVKSINNLIAVTNLFISAEAFALALDAGLDLGQIRPALEAGSARNFLTDPTSDPAAVFAVWSDDPEDFHAVNAINSKDFALAIDLAAPGSTLPTVAAMRGVIAQAGDETLANWRRAAASFKKEKL</sequence>
<evidence type="ECO:0000256" key="1">
    <source>
        <dbReference type="ARBA" id="ARBA00023002"/>
    </source>
</evidence>
<dbReference type="InterPro" id="IPR008927">
    <property type="entry name" value="6-PGluconate_DH-like_C_sf"/>
</dbReference>
<dbReference type="GO" id="GO:0051287">
    <property type="term" value="F:NAD binding"/>
    <property type="evidence" value="ECO:0007669"/>
    <property type="project" value="InterPro"/>
</dbReference>
<dbReference type="AlphaFoldDB" id="A0A7M2GNX4"/>
<dbReference type="PANTHER" id="PTHR43060">
    <property type="entry name" value="3-HYDROXYISOBUTYRATE DEHYDROGENASE-LIKE 1, MITOCHONDRIAL-RELATED"/>
    <property type="match status" value="1"/>
</dbReference>
<dbReference type="SUPFAM" id="SSF48179">
    <property type="entry name" value="6-phosphogluconate dehydrogenase C-terminal domain-like"/>
    <property type="match status" value="1"/>
</dbReference>
<evidence type="ECO:0000313" key="6">
    <source>
        <dbReference type="EMBL" id="QOT73967.1"/>
    </source>
</evidence>
<dbReference type="PANTHER" id="PTHR43060:SF15">
    <property type="entry name" value="3-HYDROXYISOBUTYRATE DEHYDROGENASE-LIKE 1, MITOCHONDRIAL-RELATED"/>
    <property type="match status" value="1"/>
</dbReference>
<reference evidence="7" key="1">
    <citation type="submission" date="2020-08" db="EMBL/GenBank/DDBJ databases">
        <title>Complete genome sequence of Sphingobium barthaii strain KK22, a high-molecular-weight polycyclic aromatic hydrocarbon-degrading soil bacterium.</title>
        <authorList>
            <person name="Mori J.F."/>
            <person name="Kanaly R.A."/>
        </authorList>
    </citation>
    <scope>NUCLEOTIDE SEQUENCE [LARGE SCALE GENOMIC DNA]</scope>
    <source>
        <strain evidence="7">KK22</strain>
    </source>
</reference>
<name>A0A7M2GNX4_SPHSA</name>
<dbReference type="Proteomes" id="UP000593663">
    <property type="component" value="Chromosome 2"/>
</dbReference>
<dbReference type="Pfam" id="PF14833">
    <property type="entry name" value="NAD_binding_11"/>
    <property type="match status" value="1"/>
</dbReference>
<dbReference type="InterPro" id="IPR036291">
    <property type="entry name" value="NAD(P)-bd_dom_sf"/>
</dbReference>
<dbReference type="PIRSF" id="PIRSF000103">
    <property type="entry name" value="HIBADH"/>
    <property type="match status" value="1"/>
</dbReference>
<protein>
    <submittedName>
        <fullName evidence="6">NAD(P)-dependent oxidoreductase</fullName>
    </submittedName>
</protein>
<dbReference type="RefSeq" id="WP_025546815.1">
    <property type="nucleotide sequence ID" value="NZ_BATN01000004.1"/>
</dbReference>
<evidence type="ECO:0000313" key="7">
    <source>
        <dbReference type="Proteomes" id="UP000593663"/>
    </source>
</evidence>
<dbReference type="PROSITE" id="PS00065">
    <property type="entry name" value="D_2_HYDROXYACID_DH_1"/>
    <property type="match status" value="1"/>
</dbReference>
<dbReference type="EMBL" id="CP060036">
    <property type="protein sequence ID" value="QOT73967.1"/>
    <property type="molecule type" value="Genomic_DNA"/>
</dbReference>
<feature type="domain" description="6-phosphogluconate dehydrogenase NADP-binding" evidence="4">
    <location>
        <begin position="8"/>
        <end position="165"/>
    </location>
</feature>
<dbReference type="Pfam" id="PF03446">
    <property type="entry name" value="NAD_binding_2"/>
    <property type="match status" value="1"/>
</dbReference>